<keyword evidence="3" id="KW-1185">Reference proteome</keyword>
<dbReference type="EMBL" id="OMOR01000001">
    <property type="protein sequence ID" value="SPH21635.1"/>
    <property type="molecule type" value="Genomic_DNA"/>
</dbReference>
<dbReference type="RefSeq" id="WP_108828696.1">
    <property type="nucleotide sequence ID" value="NZ_OMOR01000001.1"/>
</dbReference>
<organism evidence="2 3">
    <name type="scientific">Ascidiaceihabitans donghaensis</name>
    <dbReference type="NCBI Taxonomy" id="1510460"/>
    <lineage>
        <taxon>Bacteria</taxon>
        <taxon>Pseudomonadati</taxon>
        <taxon>Pseudomonadota</taxon>
        <taxon>Alphaproteobacteria</taxon>
        <taxon>Rhodobacterales</taxon>
        <taxon>Paracoccaceae</taxon>
        <taxon>Ascidiaceihabitans</taxon>
    </lineage>
</organism>
<feature type="transmembrane region" description="Helical" evidence="1">
    <location>
        <begin position="28"/>
        <end position="50"/>
    </location>
</feature>
<keyword evidence="1" id="KW-0812">Transmembrane</keyword>
<evidence type="ECO:0008006" key="4">
    <source>
        <dbReference type="Google" id="ProtNLM"/>
    </source>
</evidence>
<proteinExistence type="predicted"/>
<accession>A0A2R8BEX7</accession>
<evidence type="ECO:0000313" key="2">
    <source>
        <dbReference type="EMBL" id="SPH21635.1"/>
    </source>
</evidence>
<dbReference type="AlphaFoldDB" id="A0A2R8BEX7"/>
<dbReference type="Proteomes" id="UP000244880">
    <property type="component" value="Unassembled WGS sequence"/>
</dbReference>
<evidence type="ECO:0000256" key="1">
    <source>
        <dbReference type="SAM" id="Phobius"/>
    </source>
</evidence>
<keyword evidence="1" id="KW-0472">Membrane</keyword>
<name>A0A2R8BEX7_9RHOB</name>
<protein>
    <recommendedName>
        <fullName evidence="4">Apolipoprotein acyltransferase</fullName>
    </recommendedName>
</protein>
<sequence>MIIWGGAAFGAIIGGFTAQRRGGNKLDIAQYAAGYALAFAIVGTICVVILQRVGV</sequence>
<evidence type="ECO:0000313" key="3">
    <source>
        <dbReference type="Proteomes" id="UP000244880"/>
    </source>
</evidence>
<reference evidence="2 3" key="1">
    <citation type="submission" date="2018-03" db="EMBL/GenBank/DDBJ databases">
        <authorList>
            <person name="Keele B.F."/>
        </authorList>
    </citation>
    <scope>NUCLEOTIDE SEQUENCE [LARGE SCALE GENOMIC DNA]</scope>
    <source>
        <strain evidence="2 3">CECT 8599</strain>
    </source>
</reference>
<gene>
    <name evidence="2" type="ORF">ASD8599_02387</name>
</gene>
<keyword evidence="1" id="KW-1133">Transmembrane helix</keyword>